<dbReference type="InterPro" id="IPR011006">
    <property type="entry name" value="CheY-like_superfamily"/>
</dbReference>
<dbReference type="InterPro" id="IPR003594">
    <property type="entry name" value="HATPase_dom"/>
</dbReference>
<dbReference type="Proteomes" id="UP001403385">
    <property type="component" value="Unassembled WGS sequence"/>
</dbReference>
<feature type="modified residue" description="4-aspartylphosphate" evidence="6">
    <location>
        <position position="62"/>
    </location>
</feature>
<evidence type="ECO:0000256" key="2">
    <source>
        <dbReference type="ARBA" id="ARBA00012438"/>
    </source>
</evidence>
<dbReference type="Gene3D" id="3.30.450.20">
    <property type="entry name" value="PAS domain"/>
    <property type="match status" value="1"/>
</dbReference>
<dbReference type="SUPFAM" id="SSF52172">
    <property type="entry name" value="CheY-like"/>
    <property type="match status" value="1"/>
</dbReference>
<evidence type="ECO:0000313" key="13">
    <source>
        <dbReference type="Proteomes" id="UP001403385"/>
    </source>
</evidence>
<dbReference type="SMART" id="SM00388">
    <property type="entry name" value="HisKA"/>
    <property type="match status" value="1"/>
</dbReference>
<dbReference type="Pfam" id="PF13426">
    <property type="entry name" value="PAS_9"/>
    <property type="match status" value="1"/>
</dbReference>
<keyword evidence="7" id="KW-0175">Coiled coil</keyword>
<dbReference type="GO" id="GO:0005524">
    <property type="term" value="F:ATP binding"/>
    <property type="evidence" value="ECO:0007669"/>
    <property type="project" value="UniProtKB-KW"/>
</dbReference>
<dbReference type="GO" id="GO:0000155">
    <property type="term" value="F:phosphorelay sensor kinase activity"/>
    <property type="evidence" value="ECO:0007669"/>
    <property type="project" value="InterPro"/>
</dbReference>
<dbReference type="SMART" id="SM00091">
    <property type="entry name" value="PAS"/>
    <property type="match status" value="1"/>
</dbReference>
<evidence type="ECO:0000259" key="11">
    <source>
        <dbReference type="PROSITE" id="PS50113"/>
    </source>
</evidence>
<dbReference type="CDD" id="cd00130">
    <property type="entry name" value="PAS"/>
    <property type="match status" value="1"/>
</dbReference>
<dbReference type="AlphaFoldDB" id="A0AAW9RXM0"/>
<evidence type="ECO:0000259" key="9">
    <source>
        <dbReference type="PROSITE" id="PS50110"/>
    </source>
</evidence>
<dbReference type="InterPro" id="IPR036097">
    <property type="entry name" value="HisK_dim/P_sf"/>
</dbReference>
<evidence type="ECO:0000256" key="7">
    <source>
        <dbReference type="SAM" id="Coils"/>
    </source>
</evidence>
<comment type="caution">
    <text evidence="12">The sequence shown here is derived from an EMBL/GenBank/DDBJ whole genome shotgun (WGS) entry which is preliminary data.</text>
</comment>
<dbReference type="Gene3D" id="3.40.50.2300">
    <property type="match status" value="1"/>
</dbReference>
<dbReference type="PROSITE" id="PS50110">
    <property type="entry name" value="RESPONSE_REGULATORY"/>
    <property type="match status" value="1"/>
</dbReference>
<dbReference type="EC" id="2.7.13.3" evidence="2"/>
<dbReference type="PROSITE" id="PS50109">
    <property type="entry name" value="HIS_KIN"/>
    <property type="match status" value="1"/>
</dbReference>
<dbReference type="FunFam" id="3.30.565.10:FF:000006">
    <property type="entry name" value="Sensor histidine kinase WalK"/>
    <property type="match status" value="1"/>
</dbReference>
<dbReference type="SMART" id="SM00448">
    <property type="entry name" value="REC"/>
    <property type="match status" value="1"/>
</dbReference>
<protein>
    <recommendedName>
        <fullName evidence="2">histidine kinase</fullName>
        <ecNumber evidence="2">2.7.13.3</ecNumber>
    </recommendedName>
</protein>
<dbReference type="PROSITE" id="PS50112">
    <property type="entry name" value="PAS"/>
    <property type="match status" value="1"/>
</dbReference>
<dbReference type="CDD" id="cd00082">
    <property type="entry name" value="HisKA"/>
    <property type="match status" value="1"/>
</dbReference>
<dbReference type="RefSeq" id="WP_346819066.1">
    <property type="nucleotide sequence ID" value="NZ_JBDKWZ010000001.1"/>
</dbReference>
<dbReference type="PANTHER" id="PTHR43304:SF1">
    <property type="entry name" value="PAC DOMAIN-CONTAINING PROTEIN"/>
    <property type="match status" value="1"/>
</dbReference>
<feature type="domain" description="Response regulatory" evidence="9">
    <location>
        <begin position="13"/>
        <end position="130"/>
    </location>
</feature>
<accession>A0AAW9RXM0</accession>
<dbReference type="InterPro" id="IPR004358">
    <property type="entry name" value="Sig_transdc_His_kin-like_C"/>
</dbReference>
<reference evidence="12 13" key="1">
    <citation type="submission" date="2024-04" db="EMBL/GenBank/DDBJ databases">
        <title>Novel genus in family Flammeovirgaceae.</title>
        <authorList>
            <person name="Nguyen T.H."/>
            <person name="Vuong T.Q."/>
            <person name="Le H."/>
            <person name="Kim S.-G."/>
        </authorList>
    </citation>
    <scope>NUCLEOTIDE SEQUENCE [LARGE SCALE GENOMIC DNA]</scope>
    <source>
        <strain evidence="12 13">JCM 23209</strain>
    </source>
</reference>
<dbReference type="InterPro" id="IPR035965">
    <property type="entry name" value="PAS-like_dom_sf"/>
</dbReference>
<keyword evidence="4" id="KW-0808">Transferase</keyword>
<dbReference type="PROSITE" id="PS50113">
    <property type="entry name" value="PAC"/>
    <property type="match status" value="1"/>
</dbReference>
<dbReference type="NCBIfam" id="TIGR00229">
    <property type="entry name" value="sensory_box"/>
    <property type="match status" value="1"/>
</dbReference>
<evidence type="ECO:0000256" key="5">
    <source>
        <dbReference type="ARBA" id="ARBA00022777"/>
    </source>
</evidence>
<gene>
    <name evidence="12" type="ORF">AAG747_00070</name>
</gene>
<feature type="domain" description="PAS" evidence="10">
    <location>
        <begin position="142"/>
        <end position="213"/>
    </location>
</feature>
<dbReference type="Gene3D" id="1.10.287.130">
    <property type="match status" value="1"/>
</dbReference>
<evidence type="ECO:0000313" key="12">
    <source>
        <dbReference type="EMBL" id="MEN7546278.1"/>
    </source>
</evidence>
<dbReference type="Gene3D" id="3.30.565.10">
    <property type="entry name" value="Histidine kinase-like ATPase, C-terminal domain"/>
    <property type="match status" value="1"/>
</dbReference>
<dbReference type="InterPro" id="IPR036890">
    <property type="entry name" value="HATPase_C_sf"/>
</dbReference>
<evidence type="ECO:0000259" key="8">
    <source>
        <dbReference type="PROSITE" id="PS50109"/>
    </source>
</evidence>
<dbReference type="SMART" id="SM00387">
    <property type="entry name" value="HATPase_c"/>
    <property type="match status" value="1"/>
</dbReference>
<proteinExistence type="predicted"/>
<keyword evidence="13" id="KW-1185">Reference proteome</keyword>
<dbReference type="Pfam" id="PF00512">
    <property type="entry name" value="HisKA"/>
    <property type="match status" value="1"/>
</dbReference>
<dbReference type="PRINTS" id="PR00344">
    <property type="entry name" value="BCTRLSENSOR"/>
</dbReference>
<dbReference type="Pfam" id="PF00072">
    <property type="entry name" value="Response_reg"/>
    <property type="match status" value="1"/>
</dbReference>
<evidence type="ECO:0000259" key="10">
    <source>
        <dbReference type="PROSITE" id="PS50112"/>
    </source>
</evidence>
<dbReference type="InterPro" id="IPR001789">
    <property type="entry name" value="Sig_transdc_resp-reg_receiver"/>
</dbReference>
<evidence type="ECO:0000256" key="3">
    <source>
        <dbReference type="ARBA" id="ARBA00022553"/>
    </source>
</evidence>
<feature type="coiled-coil region" evidence="7">
    <location>
        <begin position="256"/>
        <end position="283"/>
    </location>
</feature>
<dbReference type="InterPro" id="IPR003661">
    <property type="entry name" value="HisK_dim/P_dom"/>
</dbReference>
<dbReference type="SUPFAM" id="SSF55785">
    <property type="entry name" value="PYP-like sensor domain (PAS domain)"/>
    <property type="match status" value="1"/>
</dbReference>
<dbReference type="EMBL" id="JBDKWZ010000001">
    <property type="protein sequence ID" value="MEN7546278.1"/>
    <property type="molecule type" value="Genomic_DNA"/>
</dbReference>
<keyword evidence="12" id="KW-0067">ATP-binding</keyword>
<sequence length="506" mass="58972">MKEISYTDKRHPKLLLVDDKPENLLVLQKVLTELEVELITATSGNEALKHTLNHEFALALLDVQMPQMDGYELAEILREEESTYELPIIFISAIYTDRLNVFKGFEKGAFSFITKPFEPPELLNKVRFFIEKFHMEKAFQESRAKYMELYNSSPDMLISLDMETTFITECNDTLLKNTGYLRTEIIGKSIFDIYHPDCLQEAQQAFRNFAQSGKVENIELILKMKDGAKLNVLFNATGMRDVHGKIIHSNTSLRNITELKSARIRLEKTLKELQRSNDELENFVYLTSHDLQEPMLSVISFIELFKKEYEQQFDENAEKYLQYTLESANRMKELITCLLDYLRIGREKIIDPIDLPNVLNDVLEELQPSIQLNRAEILMDELPQITGCEEEIRHLFQNLISNAIKFKKKDQKPIIRIFSKEEELNWVFCVEDNGIGISQQHFHKAFSIFKQLHKRGVYEGMGVGLAICKKIIEEHGGKIWVESLENQGSKFYFTILKQHSYEEQNL</sequence>
<feature type="domain" description="PAC" evidence="11">
    <location>
        <begin position="216"/>
        <end position="268"/>
    </location>
</feature>
<keyword evidence="12" id="KW-0547">Nucleotide-binding</keyword>
<dbReference type="InterPro" id="IPR005467">
    <property type="entry name" value="His_kinase_dom"/>
</dbReference>
<keyword evidence="3 6" id="KW-0597">Phosphoprotein</keyword>
<dbReference type="SUPFAM" id="SSF55874">
    <property type="entry name" value="ATPase domain of HSP90 chaperone/DNA topoisomerase II/histidine kinase"/>
    <property type="match status" value="1"/>
</dbReference>
<organism evidence="12 13">
    <name type="scientific">Rapidithrix thailandica</name>
    <dbReference type="NCBI Taxonomy" id="413964"/>
    <lineage>
        <taxon>Bacteria</taxon>
        <taxon>Pseudomonadati</taxon>
        <taxon>Bacteroidota</taxon>
        <taxon>Cytophagia</taxon>
        <taxon>Cytophagales</taxon>
        <taxon>Flammeovirgaceae</taxon>
        <taxon>Rapidithrix</taxon>
    </lineage>
</organism>
<evidence type="ECO:0000256" key="1">
    <source>
        <dbReference type="ARBA" id="ARBA00000085"/>
    </source>
</evidence>
<evidence type="ECO:0000256" key="4">
    <source>
        <dbReference type="ARBA" id="ARBA00022679"/>
    </source>
</evidence>
<keyword evidence="5" id="KW-0418">Kinase</keyword>
<dbReference type="PANTHER" id="PTHR43304">
    <property type="entry name" value="PHYTOCHROME-LIKE PROTEIN CPH1"/>
    <property type="match status" value="1"/>
</dbReference>
<evidence type="ECO:0000256" key="6">
    <source>
        <dbReference type="PROSITE-ProRule" id="PRU00169"/>
    </source>
</evidence>
<name>A0AAW9RXM0_9BACT</name>
<dbReference type="SUPFAM" id="SSF47384">
    <property type="entry name" value="Homodimeric domain of signal transducing histidine kinase"/>
    <property type="match status" value="1"/>
</dbReference>
<feature type="domain" description="Histidine kinase" evidence="8">
    <location>
        <begin position="286"/>
        <end position="499"/>
    </location>
</feature>
<dbReference type="InterPro" id="IPR052162">
    <property type="entry name" value="Sensor_kinase/Photoreceptor"/>
</dbReference>
<dbReference type="InterPro" id="IPR000700">
    <property type="entry name" value="PAS-assoc_C"/>
</dbReference>
<dbReference type="Pfam" id="PF02518">
    <property type="entry name" value="HATPase_c"/>
    <property type="match status" value="1"/>
</dbReference>
<dbReference type="InterPro" id="IPR000014">
    <property type="entry name" value="PAS"/>
</dbReference>
<comment type="catalytic activity">
    <reaction evidence="1">
        <text>ATP + protein L-histidine = ADP + protein N-phospho-L-histidine.</text>
        <dbReference type="EC" id="2.7.13.3"/>
    </reaction>
</comment>